<sequence length="93" mass="10040">MALGRRGRAHAHAQTCGRRIREAPSVNNIESAPSTSPTSSTLTSASMVAATILAVLAWLKQSPDVIFNLAMRRAYTEILESKFAEIPGRSTEL</sequence>
<protein>
    <submittedName>
        <fullName evidence="2">Uncharacterized protein</fullName>
    </submittedName>
</protein>
<feature type="region of interest" description="Disordered" evidence="1">
    <location>
        <begin position="1"/>
        <end position="41"/>
    </location>
</feature>
<dbReference type="AlphaFoldDB" id="A0A835RPC5"/>
<evidence type="ECO:0000313" key="3">
    <source>
        <dbReference type="Proteomes" id="UP000639772"/>
    </source>
</evidence>
<dbReference type="Proteomes" id="UP000639772">
    <property type="component" value="Chromosome 3"/>
</dbReference>
<evidence type="ECO:0000256" key="1">
    <source>
        <dbReference type="SAM" id="MobiDB-lite"/>
    </source>
</evidence>
<comment type="caution">
    <text evidence="2">The sequence shown here is derived from an EMBL/GenBank/DDBJ whole genome shotgun (WGS) entry which is preliminary data.</text>
</comment>
<reference evidence="2 3" key="1">
    <citation type="journal article" date="2020" name="Nat. Food">
        <title>A phased Vanilla planifolia genome enables genetic improvement of flavour and production.</title>
        <authorList>
            <person name="Hasing T."/>
            <person name="Tang H."/>
            <person name="Brym M."/>
            <person name="Khazi F."/>
            <person name="Huang T."/>
            <person name="Chambers A.H."/>
        </authorList>
    </citation>
    <scope>NUCLEOTIDE SEQUENCE [LARGE SCALE GENOMIC DNA]</scope>
    <source>
        <tissue evidence="2">Leaf</tissue>
    </source>
</reference>
<evidence type="ECO:0000313" key="2">
    <source>
        <dbReference type="EMBL" id="KAG0489642.1"/>
    </source>
</evidence>
<dbReference type="EMBL" id="JADCNM010000003">
    <property type="protein sequence ID" value="KAG0489642.1"/>
    <property type="molecule type" value="Genomic_DNA"/>
</dbReference>
<feature type="compositionally biased region" description="Low complexity" evidence="1">
    <location>
        <begin position="31"/>
        <end position="41"/>
    </location>
</feature>
<gene>
    <name evidence="2" type="ORF">HPP92_006505</name>
</gene>
<feature type="compositionally biased region" description="Basic residues" evidence="1">
    <location>
        <begin position="1"/>
        <end position="11"/>
    </location>
</feature>
<organism evidence="2 3">
    <name type="scientific">Vanilla planifolia</name>
    <name type="common">Vanilla</name>
    <dbReference type="NCBI Taxonomy" id="51239"/>
    <lineage>
        <taxon>Eukaryota</taxon>
        <taxon>Viridiplantae</taxon>
        <taxon>Streptophyta</taxon>
        <taxon>Embryophyta</taxon>
        <taxon>Tracheophyta</taxon>
        <taxon>Spermatophyta</taxon>
        <taxon>Magnoliopsida</taxon>
        <taxon>Liliopsida</taxon>
        <taxon>Asparagales</taxon>
        <taxon>Orchidaceae</taxon>
        <taxon>Vanilloideae</taxon>
        <taxon>Vanilleae</taxon>
        <taxon>Vanilla</taxon>
    </lineage>
</organism>
<proteinExistence type="predicted"/>
<name>A0A835RPC5_VANPL</name>
<accession>A0A835RPC5</accession>